<dbReference type="EMBL" id="JACJVR010000035">
    <property type="protein sequence ID" value="MBB6691728.1"/>
    <property type="molecule type" value="Genomic_DNA"/>
</dbReference>
<protein>
    <submittedName>
        <fullName evidence="3">HD domain-containing protein</fullName>
    </submittedName>
</protein>
<gene>
    <name evidence="3" type="ORF">H7B90_09985</name>
</gene>
<evidence type="ECO:0000313" key="3">
    <source>
        <dbReference type="EMBL" id="MBB6691728.1"/>
    </source>
</evidence>
<keyword evidence="4" id="KW-1185">Reference proteome</keyword>
<comment type="caution">
    <text evidence="3">The sequence shown here is derived from an EMBL/GenBank/DDBJ whole genome shotgun (WGS) entry which is preliminary data.</text>
</comment>
<name>A0A841TXM7_9BACL</name>
<dbReference type="SUPFAM" id="SSF109604">
    <property type="entry name" value="HD-domain/PDEase-like"/>
    <property type="match status" value="1"/>
</dbReference>
<dbReference type="InterPro" id="IPR037522">
    <property type="entry name" value="HD_GYP_dom"/>
</dbReference>
<evidence type="ECO:0000313" key="4">
    <source>
        <dbReference type="Proteomes" id="UP000553776"/>
    </source>
</evidence>
<dbReference type="PANTHER" id="PTHR43155">
    <property type="entry name" value="CYCLIC DI-GMP PHOSPHODIESTERASE PA4108-RELATED"/>
    <property type="match status" value="1"/>
</dbReference>
<feature type="region of interest" description="Disordered" evidence="1">
    <location>
        <begin position="58"/>
        <end position="79"/>
    </location>
</feature>
<dbReference type="PANTHER" id="PTHR43155:SF2">
    <property type="entry name" value="CYCLIC DI-GMP PHOSPHODIESTERASE PA4108"/>
    <property type="match status" value="1"/>
</dbReference>
<dbReference type="AlphaFoldDB" id="A0A841TXM7"/>
<sequence>MREIHVSELKPGDVVGRTVFGKNGIVMLESGTVLTAAYIERLRALGFGRVAVRGKETRAEELPARGRTPSEAEAAAERRDPADIDCLKQDLGARKITEEAIRSFVESDATFAKLALPLHESARFRRAFRDRVLEAAGHRPIADELGVMRQTDGQLFGHSLQVSLLAGIAGDVSGYDANRMYELTVASLLFDIGMTRLPESLIKAKRKLTEAERKTIREHTRLGYQVLSGIREVPAQAARSALLHHERFNGGGYPLTFKGKDIPELAQLIGLADVYDALLSRRHHRDPYPSNEAMEYLFAAGNYDFGMEIIQVFLKHIAVFPVSSVVLLSNGQLGVVETAAGRLAHRPVVRIIREANGEAVLRPYSVDLNADRHLVIVRTVPDGGIRP</sequence>
<organism evidence="3 4">
    <name type="scientific">Cohnella xylanilytica</name>
    <dbReference type="NCBI Taxonomy" id="557555"/>
    <lineage>
        <taxon>Bacteria</taxon>
        <taxon>Bacillati</taxon>
        <taxon>Bacillota</taxon>
        <taxon>Bacilli</taxon>
        <taxon>Bacillales</taxon>
        <taxon>Paenibacillaceae</taxon>
        <taxon>Cohnella</taxon>
    </lineage>
</organism>
<dbReference type="Pfam" id="PF13487">
    <property type="entry name" value="HD_5"/>
    <property type="match status" value="1"/>
</dbReference>
<accession>A0A841TXM7</accession>
<dbReference type="PROSITE" id="PS51832">
    <property type="entry name" value="HD_GYP"/>
    <property type="match status" value="1"/>
</dbReference>
<dbReference type="CDD" id="cd00077">
    <property type="entry name" value="HDc"/>
    <property type="match status" value="1"/>
</dbReference>
<dbReference type="InterPro" id="IPR003607">
    <property type="entry name" value="HD/PDEase_dom"/>
</dbReference>
<evidence type="ECO:0000259" key="2">
    <source>
        <dbReference type="PROSITE" id="PS51832"/>
    </source>
</evidence>
<evidence type="ECO:0000256" key="1">
    <source>
        <dbReference type="SAM" id="MobiDB-lite"/>
    </source>
</evidence>
<feature type="domain" description="HD-GYP" evidence="2">
    <location>
        <begin position="133"/>
        <end position="329"/>
    </location>
</feature>
<dbReference type="RefSeq" id="WP_185135722.1">
    <property type="nucleotide sequence ID" value="NZ_JACJVR010000035.1"/>
</dbReference>
<dbReference type="Gene3D" id="1.10.3210.10">
    <property type="entry name" value="Hypothetical protein af1432"/>
    <property type="match status" value="1"/>
</dbReference>
<reference evidence="3 4" key="1">
    <citation type="submission" date="2020-08" db="EMBL/GenBank/DDBJ databases">
        <title>Cohnella phylogeny.</title>
        <authorList>
            <person name="Dunlap C."/>
        </authorList>
    </citation>
    <scope>NUCLEOTIDE SEQUENCE [LARGE SCALE GENOMIC DNA]</scope>
    <source>
        <strain evidence="3 4">DSM 25239</strain>
    </source>
</reference>
<dbReference type="Proteomes" id="UP000553776">
    <property type="component" value="Unassembled WGS sequence"/>
</dbReference>
<proteinExistence type="predicted"/>